<dbReference type="InterPro" id="IPR010111">
    <property type="entry name" value="Kynureninase"/>
</dbReference>
<evidence type="ECO:0000256" key="1">
    <source>
        <dbReference type="ARBA" id="ARBA00022642"/>
    </source>
</evidence>
<dbReference type="Proteomes" id="UP001597201">
    <property type="component" value="Unassembled WGS sequence"/>
</dbReference>
<evidence type="ECO:0000256" key="6">
    <source>
        <dbReference type="PIRNR" id="PIRNR038800"/>
    </source>
</evidence>
<dbReference type="PIRSF" id="PIRSF038800">
    <property type="entry name" value="KYNU"/>
    <property type="match status" value="1"/>
</dbReference>
<keyword evidence="3 4" id="KW-0663">Pyridoxal phosphate</keyword>
<proteinExistence type="inferred from homology"/>
<feature type="binding site" evidence="4">
    <location>
        <position position="99"/>
    </location>
    <ligand>
        <name>pyridoxal 5'-phosphate</name>
        <dbReference type="ChEBI" id="CHEBI:597326"/>
    </ligand>
</feature>
<comment type="similarity">
    <text evidence="4 6">Belongs to the kynureninase family.</text>
</comment>
<dbReference type="NCBIfam" id="TIGR01814">
    <property type="entry name" value="kynureninase"/>
    <property type="match status" value="1"/>
</dbReference>
<dbReference type="HAMAP" id="MF_01970">
    <property type="entry name" value="Kynureninase"/>
    <property type="match status" value="1"/>
</dbReference>
<comment type="caution">
    <text evidence="8">The sequence shown here is derived from an EMBL/GenBank/DDBJ whole genome shotgun (WGS) entry which is preliminary data.</text>
</comment>
<comment type="catalytic activity">
    <reaction evidence="6">
        <text>3-hydroxy-L-kynurenine + H2O = 3-hydroxyanthranilate + L-alanine + H(+)</text>
        <dbReference type="Rhea" id="RHEA:25143"/>
        <dbReference type="ChEBI" id="CHEBI:15377"/>
        <dbReference type="ChEBI" id="CHEBI:15378"/>
        <dbReference type="ChEBI" id="CHEBI:36559"/>
        <dbReference type="ChEBI" id="CHEBI:57972"/>
        <dbReference type="ChEBI" id="CHEBI:58125"/>
        <dbReference type="EC" id="3.7.1.3"/>
    </reaction>
</comment>
<dbReference type="EC" id="3.7.1.3" evidence="4 5"/>
<accession>A0ABW3Y582</accession>
<sequence>MNREEFRKQALAFDKKDSLAKFRDLFVSDDHVIYLDGNSLGKLPKATISHLQHVVKEEWGNRLIRSWNEKWIDLSKKNASKIAKIVGAKEDEIFVGDSTSLNLYKLSYAALKYNKSRNEILTDQLNFPTDLYILQGLIKEHFQNHKLLFIESKDQITTTKEEIISKISENTSLLTLSHVTYKSSFLYPMKEINEIAHKKGSLVLWDLSHAVGAVPIKLNDWNADLAVGCTYKYLNGGPGAPAFLYVNKKLQEKMENPVWSWFGHDRPFDFSNDFLPSKSIQKFGVGTPTILSLSAMEKGLEIMVDAGVSQLREKSKSLTEFMMSMIETWLIPLGFSVASPKNAENRGSHISIQHENAYAINCAMIEPSKDHKSIIPDFRPPNNIRLGIAPLYISFLDLYESVIRIAEIVENKEYLKFKNDKNLVP</sequence>
<keyword evidence="9" id="KW-1185">Reference proteome</keyword>
<comment type="pathway">
    <text evidence="4 6">Amino-acid degradation; L-kynurenine degradation; L-alanine and anthranilate from L-kynurenine: step 1/1.</text>
</comment>
<dbReference type="Gene3D" id="3.90.1150.10">
    <property type="entry name" value="Aspartate Aminotransferase, domain 1"/>
    <property type="match status" value="1"/>
</dbReference>
<dbReference type="EMBL" id="JBHTMY010000003">
    <property type="protein sequence ID" value="MFD1315703.1"/>
    <property type="molecule type" value="Genomic_DNA"/>
</dbReference>
<feature type="modified residue" description="N6-(pyridoxal phosphate)lysine" evidence="4">
    <location>
        <position position="232"/>
    </location>
</feature>
<comment type="pathway">
    <text evidence="4 6">Cofactor biosynthesis; NAD(+) biosynthesis; quinolinate from L-kynurenine: step 2/3.</text>
</comment>
<feature type="binding site" evidence="4">
    <location>
        <position position="231"/>
    </location>
    <ligand>
        <name>pyridoxal 5'-phosphate</name>
        <dbReference type="ChEBI" id="CHEBI:597326"/>
    </ligand>
</feature>
<feature type="binding site" evidence="4">
    <location>
        <position position="206"/>
    </location>
    <ligand>
        <name>pyridoxal 5'-phosphate</name>
        <dbReference type="ChEBI" id="CHEBI:597326"/>
    </ligand>
</feature>
<feature type="domain" description="Aminotransferase class V" evidence="7">
    <location>
        <begin position="33"/>
        <end position="357"/>
    </location>
</feature>
<feature type="binding site" evidence="4">
    <location>
        <position position="287"/>
    </location>
    <ligand>
        <name>pyridoxal 5'-phosphate</name>
        <dbReference type="ChEBI" id="CHEBI:597326"/>
    </ligand>
</feature>
<feature type="binding site" evidence="4">
    <location>
        <position position="100"/>
    </location>
    <ligand>
        <name>pyridoxal 5'-phosphate</name>
        <dbReference type="ChEBI" id="CHEBI:597326"/>
    </ligand>
</feature>
<comment type="catalytic activity">
    <reaction evidence="4 6">
        <text>L-kynurenine + H2O = anthranilate + L-alanine + H(+)</text>
        <dbReference type="Rhea" id="RHEA:16813"/>
        <dbReference type="ChEBI" id="CHEBI:15377"/>
        <dbReference type="ChEBI" id="CHEBI:15378"/>
        <dbReference type="ChEBI" id="CHEBI:16567"/>
        <dbReference type="ChEBI" id="CHEBI:57959"/>
        <dbReference type="ChEBI" id="CHEBI:57972"/>
        <dbReference type="EC" id="3.7.1.3"/>
    </reaction>
</comment>
<organism evidence="8 9">
    <name type="scientific">Namhaeicola litoreus</name>
    <dbReference type="NCBI Taxonomy" id="1052145"/>
    <lineage>
        <taxon>Bacteria</taxon>
        <taxon>Pseudomonadati</taxon>
        <taxon>Bacteroidota</taxon>
        <taxon>Flavobacteriia</taxon>
        <taxon>Flavobacteriales</taxon>
        <taxon>Flavobacteriaceae</taxon>
        <taxon>Namhaeicola</taxon>
    </lineage>
</organism>
<dbReference type="PANTHER" id="PTHR14084">
    <property type="entry name" value="KYNURENINASE"/>
    <property type="match status" value="1"/>
</dbReference>
<dbReference type="InterPro" id="IPR000192">
    <property type="entry name" value="Aminotrans_V_dom"/>
</dbReference>
<dbReference type="Gene3D" id="3.40.640.10">
    <property type="entry name" value="Type I PLP-dependent aspartate aminotransferase-like (Major domain)"/>
    <property type="match status" value="1"/>
</dbReference>
<dbReference type="InterPro" id="IPR015422">
    <property type="entry name" value="PyrdxlP-dep_Trfase_small"/>
</dbReference>
<reference evidence="9" key="1">
    <citation type="journal article" date="2019" name="Int. J. Syst. Evol. Microbiol.">
        <title>The Global Catalogue of Microorganisms (GCM) 10K type strain sequencing project: providing services to taxonomists for standard genome sequencing and annotation.</title>
        <authorList>
            <consortium name="The Broad Institute Genomics Platform"/>
            <consortium name="The Broad Institute Genome Sequencing Center for Infectious Disease"/>
            <person name="Wu L."/>
            <person name="Ma J."/>
        </authorList>
    </citation>
    <scope>NUCLEOTIDE SEQUENCE [LARGE SCALE GENOMIC DNA]</scope>
    <source>
        <strain evidence="9">CCUG 61485</strain>
    </source>
</reference>
<gene>
    <name evidence="4 8" type="primary">kynU</name>
    <name evidence="8" type="ORF">ACFQ39_08760</name>
</gene>
<evidence type="ECO:0000256" key="5">
    <source>
        <dbReference type="NCBIfam" id="TIGR01814"/>
    </source>
</evidence>
<evidence type="ECO:0000259" key="7">
    <source>
        <dbReference type="Pfam" id="PF00266"/>
    </source>
</evidence>
<dbReference type="PANTHER" id="PTHR14084:SF0">
    <property type="entry name" value="KYNURENINASE"/>
    <property type="match status" value="1"/>
</dbReference>
<evidence type="ECO:0000256" key="2">
    <source>
        <dbReference type="ARBA" id="ARBA00022801"/>
    </source>
</evidence>
<keyword evidence="2 4" id="KW-0378">Hydrolase</keyword>
<comment type="function">
    <text evidence="4 6">Catalyzes the cleavage of L-kynurenine (L-Kyn) and L-3-hydroxykynurenine (L-3OHKyn) into anthranilic acid (AA) and 3-hydroxyanthranilic acid (3-OHAA), respectively.</text>
</comment>
<dbReference type="InterPro" id="IPR015421">
    <property type="entry name" value="PyrdxlP-dep_Trfase_major"/>
</dbReference>
<dbReference type="InterPro" id="IPR015424">
    <property type="entry name" value="PyrdxlP-dep_Trfase"/>
</dbReference>
<protein>
    <recommendedName>
        <fullName evidence="4 5">Kynureninase</fullName>
        <ecNumber evidence="4 5">3.7.1.3</ecNumber>
    </recommendedName>
    <alternativeName>
        <fullName evidence="4">L-kynurenine hydrolase</fullName>
    </alternativeName>
</protein>
<comment type="subunit">
    <text evidence="4 6">Homodimer.</text>
</comment>
<evidence type="ECO:0000256" key="4">
    <source>
        <dbReference type="HAMAP-Rule" id="MF_01970"/>
    </source>
</evidence>
<feature type="binding site" evidence="4">
    <location>
        <position position="209"/>
    </location>
    <ligand>
        <name>pyridoxal 5'-phosphate</name>
        <dbReference type="ChEBI" id="CHEBI:597326"/>
    </ligand>
</feature>
<feature type="binding site" evidence="4">
    <location>
        <begin position="127"/>
        <end position="130"/>
    </location>
    <ligand>
        <name>pyridoxal 5'-phosphate</name>
        <dbReference type="ChEBI" id="CHEBI:597326"/>
    </ligand>
</feature>
<name>A0ABW3Y582_9FLAO</name>
<comment type="cofactor">
    <cofactor evidence="4 6">
        <name>pyridoxal 5'-phosphate</name>
        <dbReference type="ChEBI" id="CHEBI:597326"/>
    </cofactor>
</comment>
<dbReference type="GO" id="GO:0030429">
    <property type="term" value="F:kynureninase activity"/>
    <property type="evidence" value="ECO:0007669"/>
    <property type="project" value="UniProtKB-EC"/>
</dbReference>
<keyword evidence="1 4" id="KW-0662">Pyridine nucleotide biosynthesis</keyword>
<comment type="caution">
    <text evidence="4">Lacks conserved residue(s) required for the propagation of feature annotation.</text>
</comment>
<evidence type="ECO:0000313" key="8">
    <source>
        <dbReference type="EMBL" id="MFD1315703.1"/>
    </source>
</evidence>
<feature type="binding site" evidence="4">
    <location>
        <position position="261"/>
    </location>
    <ligand>
        <name>pyridoxal 5'-phosphate</name>
        <dbReference type="ChEBI" id="CHEBI:597326"/>
    </ligand>
</feature>
<dbReference type="RefSeq" id="WP_377178128.1">
    <property type="nucleotide sequence ID" value="NZ_JBHTMY010000003.1"/>
</dbReference>
<dbReference type="SUPFAM" id="SSF53383">
    <property type="entry name" value="PLP-dependent transferases"/>
    <property type="match status" value="1"/>
</dbReference>
<evidence type="ECO:0000313" key="9">
    <source>
        <dbReference type="Proteomes" id="UP001597201"/>
    </source>
</evidence>
<dbReference type="Pfam" id="PF00266">
    <property type="entry name" value="Aminotran_5"/>
    <property type="match status" value="1"/>
</dbReference>
<evidence type="ECO:0000256" key="3">
    <source>
        <dbReference type="ARBA" id="ARBA00022898"/>
    </source>
</evidence>